<evidence type="ECO:0000256" key="1">
    <source>
        <dbReference type="SAM" id="Coils"/>
    </source>
</evidence>
<feature type="compositionally biased region" description="Low complexity" evidence="2">
    <location>
        <begin position="1"/>
        <end position="11"/>
    </location>
</feature>
<keyword evidence="4" id="KW-1185">Reference proteome</keyword>
<dbReference type="InParanoid" id="A0A803TDK8"/>
<dbReference type="PANTHER" id="PTHR36867">
    <property type="entry name" value="MCG131172, ISOFORM CRA_A"/>
    <property type="match status" value="1"/>
</dbReference>
<dbReference type="GeneID" id="103280269"/>
<dbReference type="GeneTree" id="ENSGT00390000004807"/>
<proteinExistence type="predicted"/>
<keyword evidence="1" id="KW-0175">Coiled coil</keyword>
<evidence type="ECO:0000313" key="4">
    <source>
        <dbReference type="Proteomes" id="UP000001646"/>
    </source>
</evidence>
<dbReference type="Ensembl" id="ENSACAT00000050357.1">
    <property type="protein sequence ID" value="ENSACAP00000033298.1"/>
    <property type="gene ID" value="ENSACAG00000040315.1"/>
</dbReference>
<organism evidence="3 4">
    <name type="scientific">Anolis carolinensis</name>
    <name type="common">Green anole</name>
    <name type="synonym">American chameleon</name>
    <dbReference type="NCBI Taxonomy" id="28377"/>
    <lineage>
        <taxon>Eukaryota</taxon>
        <taxon>Metazoa</taxon>
        <taxon>Chordata</taxon>
        <taxon>Craniata</taxon>
        <taxon>Vertebrata</taxon>
        <taxon>Euteleostomi</taxon>
        <taxon>Lepidosauria</taxon>
        <taxon>Squamata</taxon>
        <taxon>Bifurcata</taxon>
        <taxon>Unidentata</taxon>
        <taxon>Episquamata</taxon>
        <taxon>Toxicofera</taxon>
        <taxon>Iguania</taxon>
        <taxon>Dactyloidae</taxon>
        <taxon>Anolis</taxon>
    </lineage>
</organism>
<dbReference type="KEGG" id="acs:103280269"/>
<feature type="compositionally biased region" description="Low complexity" evidence="2">
    <location>
        <begin position="261"/>
        <end position="274"/>
    </location>
</feature>
<accession>A0A803TDK8</accession>
<gene>
    <name evidence="3" type="primary">LOC103280269</name>
</gene>
<feature type="coiled-coil region" evidence="1">
    <location>
        <begin position="127"/>
        <end position="154"/>
    </location>
</feature>
<evidence type="ECO:0000256" key="2">
    <source>
        <dbReference type="SAM" id="MobiDB-lite"/>
    </source>
</evidence>
<sequence>MGPTGQAGQAAAHRRRRSPTLHQATTEPRGRGHKMEILDEFDNEYPLIISFCERITPQDFEGQALNYTQKALQDLYAQMEQNPGICERVVRKRKQEEAENASLLDYLKAKFFALLQGDSNYVNALEEMEMEERVEQLKREMKKANSYARAAKRTTWRPPERRTRRAFMLGGFSPRQNRLRALPPMPDVAQALAAFPKQTERSGTSNIDLKQLWAGMSSVNQKSMVDLRPFILNPSGFRPSTLGGGSVVGRMRCANPPRFPPGGLSSPPASSSSSTGAFNTPMRARFKGNKEDENDNDGKGPDKNPPGA</sequence>
<feature type="region of interest" description="Disordered" evidence="2">
    <location>
        <begin position="253"/>
        <end position="308"/>
    </location>
</feature>
<feature type="region of interest" description="Disordered" evidence="2">
    <location>
        <begin position="1"/>
        <end position="32"/>
    </location>
</feature>
<dbReference type="AlphaFoldDB" id="A0A803TDK8"/>
<name>A0A803TDK8_ANOCA</name>
<evidence type="ECO:0000313" key="3">
    <source>
        <dbReference type="Ensembl" id="ENSACAP00000033298.1"/>
    </source>
</evidence>
<dbReference type="RefSeq" id="XP_016852077.1">
    <property type="nucleotide sequence ID" value="XM_016996588.2"/>
</dbReference>
<reference evidence="3" key="3">
    <citation type="submission" date="2025-09" db="UniProtKB">
        <authorList>
            <consortium name="Ensembl"/>
        </authorList>
    </citation>
    <scope>IDENTIFICATION</scope>
</reference>
<protein>
    <submittedName>
        <fullName evidence="3">Uncharacterized protein</fullName>
    </submittedName>
</protein>
<dbReference type="OrthoDB" id="9836384at2759"/>
<feature type="compositionally biased region" description="Basic and acidic residues" evidence="2">
    <location>
        <begin position="288"/>
        <end position="302"/>
    </location>
</feature>
<dbReference type="PANTHER" id="PTHR36867:SF1">
    <property type="entry name" value="RIKEN CDNA 2610318N02 GENE"/>
    <property type="match status" value="1"/>
</dbReference>
<reference evidence="3" key="2">
    <citation type="submission" date="2025-08" db="UniProtKB">
        <authorList>
            <consortium name="Ensembl"/>
        </authorList>
    </citation>
    <scope>IDENTIFICATION</scope>
</reference>
<dbReference type="Proteomes" id="UP000001646">
    <property type="component" value="Unplaced"/>
</dbReference>
<reference evidence="3" key="1">
    <citation type="submission" date="2009-12" db="EMBL/GenBank/DDBJ databases">
        <title>The Genome Sequence of Anolis carolinensis (Green Anole Lizard).</title>
        <authorList>
            <consortium name="The Genome Sequencing Platform"/>
            <person name="Di Palma F."/>
            <person name="Alfoldi J."/>
            <person name="Heiman D."/>
            <person name="Young S."/>
            <person name="Grabherr M."/>
            <person name="Johnson J."/>
            <person name="Lander E.S."/>
            <person name="Lindblad-Toh K."/>
        </authorList>
    </citation>
    <scope>NUCLEOTIDE SEQUENCE [LARGE SCALE GENOMIC DNA]</scope>
    <source>
        <strain evidence="3">JBL SC #1</strain>
    </source>
</reference>